<accession>A0A1Y4LII1</accession>
<feature type="compositionally biased region" description="Polar residues" evidence="1">
    <location>
        <begin position="134"/>
        <end position="145"/>
    </location>
</feature>
<feature type="compositionally biased region" description="Polar residues" evidence="1">
    <location>
        <begin position="32"/>
        <end position="44"/>
    </location>
</feature>
<organism evidence="2 3">
    <name type="scientific">Butyricicoccus pullicaecorum</name>
    <dbReference type="NCBI Taxonomy" id="501571"/>
    <lineage>
        <taxon>Bacteria</taxon>
        <taxon>Bacillati</taxon>
        <taxon>Bacillota</taxon>
        <taxon>Clostridia</taxon>
        <taxon>Eubacteriales</taxon>
        <taxon>Butyricicoccaceae</taxon>
        <taxon>Butyricicoccus</taxon>
    </lineage>
</organism>
<dbReference type="RefSeq" id="WP_087415545.1">
    <property type="nucleotide sequence ID" value="NZ_NFKL01000018.1"/>
</dbReference>
<feature type="region of interest" description="Disordered" evidence="1">
    <location>
        <begin position="31"/>
        <end position="181"/>
    </location>
</feature>
<dbReference type="AlphaFoldDB" id="A0A1Y4LII1"/>
<gene>
    <name evidence="2" type="ORF">B5F15_12430</name>
</gene>
<evidence type="ECO:0000313" key="3">
    <source>
        <dbReference type="Proteomes" id="UP000195326"/>
    </source>
</evidence>
<dbReference type="EMBL" id="NFKL01000018">
    <property type="protein sequence ID" value="OUP56526.1"/>
    <property type="molecule type" value="Genomic_DNA"/>
</dbReference>
<dbReference type="Proteomes" id="UP000195326">
    <property type="component" value="Unassembled WGS sequence"/>
</dbReference>
<name>A0A1Y4LII1_9FIRM</name>
<evidence type="ECO:0000256" key="1">
    <source>
        <dbReference type="SAM" id="MobiDB-lite"/>
    </source>
</evidence>
<dbReference type="InterPro" id="IPR046680">
    <property type="entry name" value="DUF6550"/>
</dbReference>
<feature type="compositionally biased region" description="Low complexity" evidence="1">
    <location>
        <begin position="52"/>
        <end position="61"/>
    </location>
</feature>
<proteinExistence type="predicted"/>
<protein>
    <submittedName>
        <fullName evidence="2">Uncharacterized protein</fullName>
    </submittedName>
</protein>
<comment type="caution">
    <text evidence="2">The sequence shown here is derived from an EMBL/GenBank/DDBJ whole genome shotgun (WGS) entry which is preliminary data.</text>
</comment>
<evidence type="ECO:0000313" key="2">
    <source>
        <dbReference type="EMBL" id="OUP56526.1"/>
    </source>
</evidence>
<feature type="compositionally biased region" description="Basic and acidic residues" evidence="1">
    <location>
        <begin position="122"/>
        <end position="133"/>
    </location>
</feature>
<dbReference type="Pfam" id="PF20187">
    <property type="entry name" value="DUF6550"/>
    <property type="match status" value="1"/>
</dbReference>
<reference evidence="3" key="1">
    <citation type="submission" date="2017-04" db="EMBL/GenBank/DDBJ databases">
        <title>Function of individual gut microbiota members based on whole genome sequencing of pure cultures obtained from chicken caecum.</title>
        <authorList>
            <person name="Medvecky M."/>
            <person name="Cejkova D."/>
            <person name="Polansky O."/>
            <person name="Karasova D."/>
            <person name="Kubasova T."/>
            <person name="Cizek A."/>
            <person name="Rychlik I."/>
        </authorList>
    </citation>
    <scope>NUCLEOTIDE SEQUENCE [LARGE SCALE GENOMIC DNA]</scope>
    <source>
        <strain evidence="3">An179</strain>
    </source>
</reference>
<sequence length="181" mass="18695">MSAKNKTLLAVLGAAAVVVIVIAAVLLGKGGQTTTVDPASTPSDVSAEDVDSSNTPDSSSSEPLVVVPDASKPEATDSQNQTDAVLNVEEEDQVDVNLTDSEKKPETTPPPAPSQEEQQAASEKDEPIVHEPDSNQPQTGDTQGGSIYLEGFGWITDEGGGSVQHNIDSDGDINKQVGNMG</sequence>